<dbReference type="Pfam" id="PF23058">
    <property type="entry name" value="RBD_ZCCHC3_2nd"/>
    <property type="match status" value="1"/>
</dbReference>
<proteinExistence type="predicted"/>
<keyword evidence="1" id="KW-0479">Metal-binding</keyword>
<evidence type="ECO:0000259" key="2">
    <source>
        <dbReference type="PROSITE" id="PS50158"/>
    </source>
</evidence>
<dbReference type="SMART" id="SM00343">
    <property type="entry name" value="ZnF_C2HC"/>
    <property type="match status" value="3"/>
</dbReference>
<gene>
    <name evidence="3" type="primary">Zcchc3_4</name>
    <name evidence="3" type="ORF">GTO93_0000242</name>
</gene>
<keyword evidence="4" id="KW-1185">Reference proteome</keyword>
<dbReference type="Pfam" id="PF00098">
    <property type="entry name" value="zf-CCHC"/>
    <property type="match status" value="1"/>
</dbReference>
<name>A0ABS2XD03_POLSP</name>
<organism evidence="3 4">
    <name type="scientific">Polyodon spathula</name>
    <name type="common">North American paddlefish</name>
    <name type="synonym">Squalus spathula</name>
    <dbReference type="NCBI Taxonomy" id="7913"/>
    <lineage>
        <taxon>Eukaryota</taxon>
        <taxon>Metazoa</taxon>
        <taxon>Chordata</taxon>
        <taxon>Craniata</taxon>
        <taxon>Vertebrata</taxon>
        <taxon>Euteleostomi</taxon>
        <taxon>Actinopterygii</taxon>
        <taxon>Chondrostei</taxon>
        <taxon>Acipenseriformes</taxon>
        <taxon>Polyodontidae</taxon>
        <taxon>Polyodon</taxon>
    </lineage>
</organism>
<dbReference type="Gene3D" id="4.10.60.10">
    <property type="entry name" value="Zinc finger, CCHC-type"/>
    <property type="match status" value="1"/>
</dbReference>
<dbReference type="InterPro" id="IPR001878">
    <property type="entry name" value="Znf_CCHC"/>
</dbReference>
<reference evidence="3" key="1">
    <citation type="journal article" date="2021" name="Cell">
        <title>Tracing the genetic footprints of vertebrate landing in non-teleost ray-finned fishes.</title>
        <authorList>
            <person name="Bi X."/>
            <person name="Wang K."/>
            <person name="Yang L."/>
            <person name="Pan H."/>
            <person name="Jiang H."/>
            <person name="Wei Q."/>
            <person name="Fang M."/>
            <person name="Yu H."/>
            <person name="Zhu C."/>
            <person name="Cai Y."/>
            <person name="He Y."/>
            <person name="Gan X."/>
            <person name="Zeng H."/>
            <person name="Yu D."/>
            <person name="Zhu Y."/>
            <person name="Jiang H."/>
            <person name="Qiu Q."/>
            <person name="Yang H."/>
            <person name="Zhang Y.E."/>
            <person name="Wang W."/>
            <person name="Zhu M."/>
            <person name="He S."/>
            <person name="Zhang G."/>
        </authorList>
    </citation>
    <scope>NUCLEOTIDE SEQUENCE</scope>
    <source>
        <strain evidence="3">Pddl_001</strain>
    </source>
</reference>
<dbReference type="PROSITE" id="PS50158">
    <property type="entry name" value="ZF_CCHC"/>
    <property type="match status" value="1"/>
</dbReference>
<dbReference type="PANTHER" id="PTHR22639:SF3">
    <property type="entry name" value="ZINC FINGER CCHC DOMAIN-CONTAINING PROTEIN 3"/>
    <property type="match status" value="1"/>
</dbReference>
<dbReference type="InterPro" id="IPR057811">
    <property type="entry name" value="RBD_ZCCHC3_2nd"/>
</dbReference>
<evidence type="ECO:0000256" key="1">
    <source>
        <dbReference type="PROSITE-ProRule" id="PRU00047"/>
    </source>
</evidence>
<dbReference type="SUPFAM" id="SSF57756">
    <property type="entry name" value="Retrovirus zinc finger-like domains"/>
    <property type="match status" value="1"/>
</dbReference>
<evidence type="ECO:0000313" key="3">
    <source>
        <dbReference type="EMBL" id="MBN3271852.1"/>
    </source>
</evidence>
<accession>A0ABS2XD03</accession>
<dbReference type="PANTHER" id="PTHR22639">
    <property type="entry name" value="GAG-RELATED PROTEIN"/>
    <property type="match status" value="1"/>
</dbReference>
<protein>
    <submittedName>
        <fullName evidence="3">ZCHC3 protein</fullName>
    </submittedName>
</protein>
<feature type="non-terminal residue" evidence="3">
    <location>
        <position position="1"/>
    </location>
</feature>
<evidence type="ECO:0000313" key="4">
    <source>
        <dbReference type="Proteomes" id="UP001166093"/>
    </source>
</evidence>
<keyword evidence="1" id="KW-0863">Zinc-finger</keyword>
<sequence>VNVHMFNPFVPAEDVSTFLKRYCKVVRPPEKEIDEFGLWTGTWKVWARFRPSEEGFEGVRHPPSAFSIGTNRGYLYYPGQPRVCRKCNEMGHEAEACNDVYCRNCKKKGHSSKDCKEKRKCNLCGSVNHLYFKCPR</sequence>
<feature type="domain" description="CCHC-type" evidence="2">
    <location>
        <begin position="102"/>
        <end position="117"/>
    </location>
</feature>
<dbReference type="InterPro" id="IPR036875">
    <property type="entry name" value="Znf_CCHC_sf"/>
</dbReference>
<dbReference type="Proteomes" id="UP001166093">
    <property type="component" value="Unassembled WGS sequence"/>
</dbReference>
<dbReference type="InterPro" id="IPR042509">
    <property type="entry name" value="ZCCHC3"/>
</dbReference>
<dbReference type="EMBL" id="JAAWVQ010014394">
    <property type="protein sequence ID" value="MBN3271852.1"/>
    <property type="molecule type" value="Genomic_DNA"/>
</dbReference>
<keyword evidence="1" id="KW-0862">Zinc</keyword>
<feature type="non-terminal residue" evidence="3">
    <location>
        <position position="136"/>
    </location>
</feature>
<comment type="caution">
    <text evidence="3">The sequence shown here is derived from an EMBL/GenBank/DDBJ whole genome shotgun (WGS) entry which is preliminary data.</text>
</comment>